<feature type="chain" id="PRO_5012375035" description="Solute-binding protein family 3/N-terminal domain-containing protein" evidence="3">
    <location>
        <begin position="24"/>
        <end position="242"/>
    </location>
</feature>
<proteinExistence type="inferred from homology"/>
<evidence type="ECO:0000256" key="3">
    <source>
        <dbReference type="SAM" id="SignalP"/>
    </source>
</evidence>
<dbReference type="Pfam" id="PF00497">
    <property type="entry name" value="SBP_bac_3"/>
    <property type="match status" value="1"/>
</dbReference>
<dbReference type="InterPro" id="IPR001638">
    <property type="entry name" value="Solute-binding_3/MltF_N"/>
</dbReference>
<gene>
    <name evidence="5" type="ORF">CHH28_14770</name>
</gene>
<evidence type="ECO:0000313" key="5">
    <source>
        <dbReference type="EMBL" id="ASP39858.1"/>
    </source>
</evidence>
<organism evidence="5 6">
    <name type="scientific">Bacterioplanes sanyensis</name>
    <dbReference type="NCBI Taxonomy" id="1249553"/>
    <lineage>
        <taxon>Bacteria</taxon>
        <taxon>Pseudomonadati</taxon>
        <taxon>Pseudomonadota</taxon>
        <taxon>Gammaproteobacteria</taxon>
        <taxon>Oceanospirillales</taxon>
        <taxon>Oceanospirillaceae</taxon>
        <taxon>Bacterioplanes</taxon>
    </lineage>
</organism>
<accession>A0A222FLG6</accession>
<dbReference type="EMBL" id="CP022530">
    <property type="protein sequence ID" value="ASP39858.1"/>
    <property type="molecule type" value="Genomic_DNA"/>
</dbReference>
<dbReference type="Proteomes" id="UP000202440">
    <property type="component" value="Chromosome"/>
</dbReference>
<comment type="similarity">
    <text evidence="1">Belongs to the bacterial solute-binding protein 3 family.</text>
</comment>
<evidence type="ECO:0000256" key="2">
    <source>
        <dbReference type="ARBA" id="ARBA00022729"/>
    </source>
</evidence>
<dbReference type="SMART" id="SM00062">
    <property type="entry name" value="PBPb"/>
    <property type="match status" value="1"/>
</dbReference>
<dbReference type="PANTHER" id="PTHR35936">
    <property type="entry name" value="MEMBRANE-BOUND LYTIC MUREIN TRANSGLYCOSYLASE F"/>
    <property type="match status" value="1"/>
</dbReference>
<feature type="domain" description="Solute-binding protein family 3/N-terminal" evidence="4">
    <location>
        <begin position="25"/>
        <end position="242"/>
    </location>
</feature>
<dbReference type="KEGG" id="bsan:CHH28_14770"/>
<reference evidence="5 6" key="1">
    <citation type="submission" date="2017-07" db="EMBL/GenBank/DDBJ databases">
        <title>Annotated genome sequence of Bacterioplanes sanyensis isolated from Red Sea.</title>
        <authorList>
            <person name="Rehman Z.U."/>
        </authorList>
    </citation>
    <scope>NUCLEOTIDE SEQUENCE [LARGE SCALE GENOMIC DNA]</scope>
    <source>
        <strain evidence="5 6">NV9</strain>
    </source>
</reference>
<name>A0A222FLG6_9GAMM</name>
<dbReference type="AlphaFoldDB" id="A0A222FLG6"/>
<protein>
    <recommendedName>
        <fullName evidence="4">Solute-binding protein family 3/N-terminal domain-containing protein</fullName>
    </recommendedName>
</protein>
<evidence type="ECO:0000313" key="6">
    <source>
        <dbReference type="Proteomes" id="UP000202440"/>
    </source>
</evidence>
<evidence type="ECO:0000259" key="4">
    <source>
        <dbReference type="SMART" id="SM00062"/>
    </source>
</evidence>
<keyword evidence="2 3" id="KW-0732">Signal</keyword>
<sequence length="242" mass="27059">MEDIRMRLVVAAVVWLLASAALADTVTLAIGDWEPFTSSKDPEGKISQNIVQEAFATQGMTVDFKFMPWKRAYENAKAGNVDGTFPWYSNEERAQEMMIAEKALLQENEVFFYRADTNFDWASFADLKQYKLGGSIGYSHVDILEGEGVELDKAKDDLTNLKKLAAGRIDAFPIGLNVGKYLVKNNLPADQAAMIKQHPKALSSGDMFMLFVKNDRGRQLADVFNKGIQALKDSGRYDELLK</sequence>
<dbReference type="PANTHER" id="PTHR35936:SF25">
    <property type="entry name" value="ABC TRANSPORTER SUBSTRATE-BINDING PROTEIN"/>
    <property type="match status" value="1"/>
</dbReference>
<dbReference type="SUPFAM" id="SSF53850">
    <property type="entry name" value="Periplasmic binding protein-like II"/>
    <property type="match status" value="1"/>
</dbReference>
<keyword evidence="6" id="KW-1185">Reference proteome</keyword>
<feature type="signal peptide" evidence="3">
    <location>
        <begin position="1"/>
        <end position="23"/>
    </location>
</feature>
<evidence type="ECO:0000256" key="1">
    <source>
        <dbReference type="ARBA" id="ARBA00010333"/>
    </source>
</evidence>
<dbReference type="Gene3D" id="3.40.190.10">
    <property type="entry name" value="Periplasmic binding protein-like II"/>
    <property type="match status" value="2"/>
</dbReference>